<dbReference type="Gene3D" id="3.10.20.10">
    <property type="match status" value="1"/>
</dbReference>
<sequence>MPEATVSLPRTVWQQGKLSRDTDAVVQEAPVALVYNGISHAVMMATPANLADLALGFSLSERILRDPGQLIGLEVIEREQGLELVMEITAEPFAQLKRRRRSLTGRTGCGLCGVESLAQAIAAPEVIQADIRLEPGALQRALDGLGAVQQLRSLTGGVHGAAWCDSLGDIRLMREDVGRHNALDKLLGAMALQDCDRSGFVLLTSRLSYEMVAKAAACNIPVLAAVSAPTALAVEQARQAGISLVGFVQPGRQVVYCGEQRISGTANR</sequence>
<keyword evidence="2 3" id="KW-0501">Molybdenum cofactor biosynthesis</keyword>
<evidence type="ECO:0000256" key="2">
    <source>
        <dbReference type="ARBA" id="ARBA00023150"/>
    </source>
</evidence>
<dbReference type="RefSeq" id="WP_133211767.1">
    <property type="nucleotide sequence ID" value="NZ_SMSE01000002.1"/>
</dbReference>
<keyword evidence="1 3" id="KW-0963">Cytoplasm</keyword>
<dbReference type="PIRSF" id="PIRSF015626">
    <property type="entry name" value="FdhD"/>
    <property type="match status" value="1"/>
</dbReference>
<dbReference type="OrthoDB" id="3197277at2"/>
<evidence type="ECO:0000313" key="4">
    <source>
        <dbReference type="EMBL" id="TDG13620.1"/>
    </source>
</evidence>
<dbReference type="Pfam" id="PF02634">
    <property type="entry name" value="FdhD-NarQ"/>
    <property type="match status" value="1"/>
</dbReference>
<dbReference type="PANTHER" id="PTHR30592:SF1">
    <property type="entry name" value="SULFUR CARRIER PROTEIN FDHD"/>
    <property type="match status" value="1"/>
</dbReference>
<evidence type="ECO:0000313" key="5">
    <source>
        <dbReference type="Proteomes" id="UP000295554"/>
    </source>
</evidence>
<feature type="active site" description="Cysteine persulfide intermediate" evidence="3">
    <location>
        <position position="109"/>
    </location>
</feature>
<dbReference type="HAMAP" id="MF_00187">
    <property type="entry name" value="FdhD"/>
    <property type="match status" value="1"/>
</dbReference>
<evidence type="ECO:0000256" key="3">
    <source>
        <dbReference type="HAMAP-Rule" id="MF_00187"/>
    </source>
</evidence>
<dbReference type="InterPro" id="IPR003786">
    <property type="entry name" value="FdhD"/>
</dbReference>
<comment type="caution">
    <text evidence="4">The sequence shown here is derived from an EMBL/GenBank/DDBJ whole genome shotgun (WGS) entry which is preliminary data.</text>
</comment>
<dbReference type="PANTHER" id="PTHR30592">
    <property type="entry name" value="FORMATE DEHYDROGENASE"/>
    <property type="match status" value="1"/>
</dbReference>
<keyword evidence="4" id="KW-0808">Transferase</keyword>
<dbReference type="GO" id="GO:0016783">
    <property type="term" value="F:sulfurtransferase activity"/>
    <property type="evidence" value="ECO:0007669"/>
    <property type="project" value="InterPro"/>
</dbReference>
<dbReference type="InterPro" id="IPR016193">
    <property type="entry name" value="Cytidine_deaminase-like"/>
</dbReference>
<comment type="function">
    <text evidence="3">Required for formate dehydrogenase (FDH) activity. Acts as a sulfur carrier protein that transfers sulfur from IscS to the molybdenum cofactor prior to its insertion into FDH.</text>
</comment>
<comment type="subcellular location">
    <subcellularLocation>
        <location evidence="3">Cytoplasm</location>
    </subcellularLocation>
</comment>
<protein>
    <recommendedName>
        <fullName evidence="3">Sulfur carrier protein FdhD</fullName>
    </recommendedName>
</protein>
<name>A0A4R5LS03_9GAMM</name>
<dbReference type="Proteomes" id="UP000295554">
    <property type="component" value="Unassembled WGS sequence"/>
</dbReference>
<dbReference type="NCBIfam" id="TIGR00129">
    <property type="entry name" value="fdhD_narQ"/>
    <property type="match status" value="1"/>
</dbReference>
<gene>
    <name evidence="3 4" type="primary">fdhD</name>
    <name evidence="4" type="ORF">E2F43_08825</name>
</gene>
<proteinExistence type="inferred from homology"/>
<comment type="caution">
    <text evidence="3">Lacks conserved residue(s) required for the propagation of feature annotation.</text>
</comment>
<dbReference type="SUPFAM" id="SSF53927">
    <property type="entry name" value="Cytidine deaminase-like"/>
    <property type="match status" value="1"/>
</dbReference>
<dbReference type="GO" id="GO:0005737">
    <property type="term" value="C:cytoplasm"/>
    <property type="evidence" value="ECO:0007669"/>
    <property type="project" value="UniProtKB-SubCell"/>
</dbReference>
<organism evidence="4 5">
    <name type="scientific">Seongchinamella unica</name>
    <dbReference type="NCBI Taxonomy" id="2547392"/>
    <lineage>
        <taxon>Bacteria</taxon>
        <taxon>Pseudomonadati</taxon>
        <taxon>Pseudomonadota</taxon>
        <taxon>Gammaproteobacteria</taxon>
        <taxon>Cellvibrionales</taxon>
        <taxon>Halieaceae</taxon>
        <taxon>Seongchinamella</taxon>
    </lineage>
</organism>
<reference evidence="4 5" key="1">
    <citation type="submission" date="2019-03" db="EMBL/GenBank/DDBJ databases">
        <title>Seongchinamella monodicae gen. nov., sp. nov., a novel member of the Gammaproteobacteria isolated from a tidal mudflat of beach.</title>
        <authorList>
            <person name="Yang H.G."/>
            <person name="Kang J.W."/>
            <person name="Lee S.D."/>
        </authorList>
    </citation>
    <scope>NUCLEOTIDE SEQUENCE [LARGE SCALE GENOMIC DNA]</scope>
    <source>
        <strain evidence="4 5">GH4-78</strain>
    </source>
</reference>
<dbReference type="GO" id="GO:0006777">
    <property type="term" value="P:Mo-molybdopterin cofactor biosynthetic process"/>
    <property type="evidence" value="ECO:0007669"/>
    <property type="project" value="UniProtKB-UniRule"/>
</dbReference>
<comment type="similarity">
    <text evidence="3">Belongs to the FdhD family.</text>
</comment>
<accession>A0A4R5LS03</accession>
<keyword evidence="5" id="KW-1185">Reference proteome</keyword>
<dbReference type="AlphaFoldDB" id="A0A4R5LS03"/>
<dbReference type="GO" id="GO:0097163">
    <property type="term" value="F:sulfur carrier activity"/>
    <property type="evidence" value="ECO:0007669"/>
    <property type="project" value="UniProtKB-UniRule"/>
</dbReference>
<evidence type="ECO:0000256" key="1">
    <source>
        <dbReference type="ARBA" id="ARBA00022490"/>
    </source>
</evidence>
<dbReference type="EMBL" id="SMSE01000002">
    <property type="protein sequence ID" value="TDG13620.1"/>
    <property type="molecule type" value="Genomic_DNA"/>
</dbReference>
<dbReference type="Gene3D" id="3.40.140.10">
    <property type="entry name" value="Cytidine Deaminase, domain 2"/>
    <property type="match status" value="1"/>
</dbReference>